<evidence type="ECO:0000313" key="1">
    <source>
        <dbReference type="EMBL" id="KAG9226707.1"/>
    </source>
</evidence>
<keyword evidence="2" id="KW-1185">Reference proteome</keyword>
<gene>
    <name evidence="1" type="ORF">CCMSSC00406_0008407</name>
</gene>
<organism evidence="1 2">
    <name type="scientific">Pleurotus cornucopiae</name>
    <name type="common">Cornucopia mushroom</name>
    <dbReference type="NCBI Taxonomy" id="5321"/>
    <lineage>
        <taxon>Eukaryota</taxon>
        <taxon>Fungi</taxon>
        <taxon>Dikarya</taxon>
        <taxon>Basidiomycota</taxon>
        <taxon>Agaricomycotina</taxon>
        <taxon>Agaricomycetes</taxon>
        <taxon>Agaricomycetidae</taxon>
        <taxon>Agaricales</taxon>
        <taxon>Pleurotineae</taxon>
        <taxon>Pleurotaceae</taxon>
        <taxon>Pleurotus</taxon>
    </lineage>
</organism>
<dbReference type="EMBL" id="WQMT02000002">
    <property type="protein sequence ID" value="KAG9226707.1"/>
    <property type="molecule type" value="Genomic_DNA"/>
</dbReference>
<accession>A0ACB7J811</accession>
<reference evidence="1 2" key="1">
    <citation type="journal article" date="2021" name="Appl. Environ. Microbiol.">
        <title>Genetic linkage and physical mapping for an oyster mushroom Pleurotus cornucopiae and QTL analysis for the trait cap color.</title>
        <authorList>
            <person name="Zhang Y."/>
            <person name="Gao W."/>
            <person name="Sonnenberg A."/>
            <person name="Chen Q."/>
            <person name="Zhang J."/>
            <person name="Huang C."/>
        </authorList>
    </citation>
    <scope>NUCLEOTIDE SEQUENCE [LARGE SCALE GENOMIC DNA]</scope>
    <source>
        <strain evidence="1">CCMSSC00406</strain>
    </source>
</reference>
<evidence type="ECO:0000313" key="2">
    <source>
        <dbReference type="Proteomes" id="UP000824881"/>
    </source>
</evidence>
<proteinExistence type="predicted"/>
<sequence length="881" mass="91802">MFTSALHRWTGGMVVVGLAVLGAPAVVLAMPTGFQASVERRESQGATPKIWIPVVVVAVTLSAIAILIWARRSSAVRQGFSTILSRSSTNNTSSRPGTAREVTAEQLAGSTANAANATTGNATTGNGNTTTTGTGARPRRTRRPRRTPSQVSTTSLPAYMKEPGEQELVIYRGPEDMEDAPIAHTNIVMPLVDEDANESQHSHSRDHSYPPAPDSPNDMPLLADGQDDVDDHDASPDLLRAPPGEGMPTRPSTDTLNTSTETGIVSDMGPTATTVDPRGEAPPYFEVVDLNDDSQRNLIDVRPELATPPSNPSTSPEPPSTGGSGASSAPRRSTFRSLWQTISASTSASGAPQSASGSPAQSPPGSGPGLTHARAESGLSNTSSSISNAYSPPTSPVPRTSTSRISHRPTPSGSSSILAPFRTLSRQRSILSMTHSNHSNISNLQHNRSNSNLNQLNSPSMISLNSISSPLTHTTIRTEFTYPKGGLTAEQIKLISSRESVGGRFGKPYGPDAVAFAASREALASREGLPDFEEAIGSDVNLTRMGAGSRLRTDSSAAMRRHERGGSESSLPMAPEPPLLTHSRDSSSSSSAESGQPIAVVQAPQSADTPNAGAAHQLGEDSGDDEDKKEAAEEASSPSTSTNASSTNTPSLPTTSPPTSAPTSPPSTASSAAMELQTQVQKAKTPIAVAPINVVADKEPQPTSSAPATGAPPTSFRAPSTAPYRPESRASSMHSMQSFATAAETLPSSTPVPLSDSEGESGDETDYRTDGEGELRDEEGTGVTAADAARLRLDVGSKRDTVIAESPSTPKLKSRTMHLVEGTDTTITQNRFDHDDDLDDTFDGGDTPSASAKRGSVSARGGKSASRQSTMSTMTIVAPKA</sequence>
<protein>
    <submittedName>
        <fullName evidence="1">Uncharacterized protein</fullName>
    </submittedName>
</protein>
<comment type="caution">
    <text evidence="1">The sequence shown here is derived from an EMBL/GenBank/DDBJ whole genome shotgun (WGS) entry which is preliminary data.</text>
</comment>
<dbReference type="Proteomes" id="UP000824881">
    <property type="component" value="Unassembled WGS sequence"/>
</dbReference>
<name>A0ACB7J811_PLECO</name>